<reference evidence="1 2" key="1">
    <citation type="submission" date="2020-06" db="EMBL/GenBank/DDBJ databases">
        <title>Actinomadura xiongansis sp. nov., isolated from soil of Baiyangdian.</title>
        <authorList>
            <person name="Zhang X."/>
        </authorList>
    </citation>
    <scope>NUCLEOTIDE SEQUENCE [LARGE SCALE GENOMIC DNA]</scope>
    <source>
        <strain evidence="1 2">HBUM206468</strain>
    </source>
</reference>
<proteinExistence type="predicted"/>
<dbReference type="RefSeq" id="WP_187241179.1">
    <property type="nucleotide sequence ID" value="NZ_BAAAOK010000011.1"/>
</dbReference>
<comment type="caution">
    <text evidence="1">The sequence shown here is derived from an EMBL/GenBank/DDBJ whole genome shotgun (WGS) entry which is preliminary data.</text>
</comment>
<gene>
    <name evidence="1" type="ORF">HKK74_01840</name>
</gene>
<evidence type="ECO:0000313" key="2">
    <source>
        <dbReference type="Proteomes" id="UP000805614"/>
    </source>
</evidence>
<sequence length="72" mass="7816">MLKAFPHYWKTAVAALAPLYLLIQSAVSDDQVTTDEWAKIGGAVLGVILVWAVPNAPKPPVHEPATDRTPHM</sequence>
<dbReference type="Proteomes" id="UP000805614">
    <property type="component" value="Unassembled WGS sequence"/>
</dbReference>
<evidence type="ECO:0008006" key="3">
    <source>
        <dbReference type="Google" id="ProtNLM"/>
    </source>
</evidence>
<keyword evidence="2" id="KW-1185">Reference proteome</keyword>
<organism evidence="1 2">
    <name type="scientific">Actinomadura alba</name>
    <dbReference type="NCBI Taxonomy" id="406431"/>
    <lineage>
        <taxon>Bacteria</taxon>
        <taxon>Bacillati</taxon>
        <taxon>Actinomycetota</taxon>
        <taxon>Actinomycetes</taxon>
        <taxon>Streptosporangiales</taxon>
        <taxon>Thermomonosporaceae</taxon>
        <taxon>Actinomadura</taxon>
    </lineage>
</organism>
<name>A0ABR7LIC4_9ACTN</name>
<accession>A0ABR7LIC4</accession>
<evidence type="ECO:0000313" key="1">
    <source>
        <dbReference type="EMBL" id="MBC6464245.1"/>
    </source>
</evidence>
<dbReference type="EMBL" id="JABVEC010000001">
    <property type="protein sequence ID" value="MBC6464245.1"/>
    <property type="molecule type" value="Genomic_DNA"/>
</dbReference>
<protein>
    <recommendedName>
        <fullName evidence="3">Holin</fullName>
    </recommendedName>
</protein>